<feature type="region of interest" description="Disordered" evidence="6">
    <location>
        <begin position="928"/>
        <end position="959"/>
    </location>
</feature>
<feature type="compositionally biased region" description="Polar residues" evidence="6">
    <location>
        <begin position="515"/>
        <end position="529"/>
    </location>
</feature>
<evidence type="ECO:0000256" key="1">
    <source>
        <dbReference type="ARBA" id="ARBA00004308"/>
    </source>
</evidence>
<feature type="compositionally biased region" description="Basic and acidic residues" evidence="6">
    <location>
        <begin position="182"/>
        <end position="198"/>
    </location>
</feature>
<dbReference type="InterPro" id="IPR016024">
    <property type="entry name" value="ARM-type_fold"/>
</dbReference>
<evidence type="ECO:0000256" key="4">
    <source>
        <dbReference type="ARBA" id="ARBA00023136"/>
    </source>
</evidence>
<dbReference type="InterPro" id="IPR011989">
    <property type="entry name" value="ARM-like"/>
</dbReference>
<dbReference type="GO" id="GO:0006661">
    <property type="term" value="P:phosphatidylinositol biosynthetic process"/>
    <property type="evidence" value="ECO:0007669"/>
    <property type="project" value="InterPro"/>
</dbReference>
<organism evidence="8">
    <name type="scientific">Phaffia rhodozyma</name>
    <name type="common">Yeast</name>
    <name type="synonym">Xanthophyllomyces dendrorhous</name>
    <dbReference type="NCBI Taxonomy" id="264483"/>
    <lineage>
        <taxon>Eukaryota</taxon>
        <taxon>Fungi</taxon>
        <taxon>Dikarya</taxon>
        <taxon>Basidiomycota</taxon>
        <taxon>Agaricomycotina</taxon>
        <taxon>Tremellomycetes</taxon>
        <taxon>Cystofilobasidiales</taxon>
        <taxon>Mrakiaceae</taxon>
        <taxon>Phaffia</taxon>
    </lineage>
</organism>
<dbReference type="GO" id="GO:0000329">
    <property type="term" value="C:fungal-type vacuole membrane"/>
    <property type="evidence" value="ECO:0007669"/>
    <property type="project" value="TreeGrafter"/>
</dbReference>
<dbReference type="SUPFAM" id="SSF48371">
    <property type="entry name" value="ARM repeat"/>
    <property type="match status" value="1"/>
</dbReference>
<keyword evidence="3" id="KW-0677">Repeat</keyword>
<evidence type="ECO:0000313" key="8">
    <source>
        <dbReference type="EMBL" id="CDZ96653.1"/>
    </source>
</evidence>
<dbReference type="Pfam" id="PF12755">
    <property type="entry name" value="Vac14_Fab1_bd"/>
    <property type="match status" value="1"/>
</dbReference>
<feature type="domain" description="Vacuolar protein 14 C-terminal Fig4-binding" evidence="7">
    <location>
        <begin position="636"/>
        <end position="813"/>
    </location>
</feature>
<name>A0A0F7SG14_PHARH</name>
<feature type="region of interest" description="Disordered" evidence="6">
    <location>
        <begin position="169"/>
        <end position="198"/>
    </location>
</feature>
<reference evidence="8" key="1">
    <citation type="submission" date="2014-08" db="EMBL/GenBank/DDBJ databases">
        <authorList>
            <person name="Sharma Rahul"/>
            <person name="Thines Marco"/>
        </authorList>
    </citation>
    <scope>NUCLEOTIDE SEQUENCE</scope>
</reference>
<comment type="similarity">
    <text evidence="2">Belongs to the VAC14 family.</text>
</comment>
<dbReference type="GO" id="GO:0070772">
    <property type="term" value="C:PAS complex"/>
    <property type="evidence" value="ECO:0007669"/>
    <property type="project" value="InterPro"/>
</dbReference>
<dbReference type="PANTHER" id="PTHR16023:SF0">
    <property type="entry name" value="PROTEIN VAC14 HOMOLOG"/>
    <property type="match status" value="1"/>
</dbReference>
<evidence type="ECO:0000256" key="3">
    <source>
        <dbReference type="ARBA" id="ARBA00022737"/>
    </source>
</evidence>
<feature type="region of interest" description="Disordered" evidence="6">
    <location>
        <begin position="300"/>
        <end position="331"/>
    </location>
</feature>
<feature type="region of interest" description="Disordered" evidence="6">
    <location>
        <begin position="444"/>
        <end position="538"/>
    </location>
</feature>
<keyword evidence="4" id="KW-0472">Membrane</keyword>
<feature type="repeat" description="HEAT" evidence="5">
    <location>
        <begin position="89"/>
        <end position="125"/>
    </location>
</feature>
<feature type="compositionally biased region" description="Gly residues" evidence="6">
    <location>
        <begin position="1015"/>
        <end position="1029"/>
    </location>
</feature>
<evidence type="ECO:0000256" key="5">
    <source>
        <dbReference type="PROSITE-ProRule" id="PRU00103"/>
    </source>
</evidence>
<evidence type="ECO:0000256" key="2">
    <source>
        <dbReference type="ARBA" id="ARBA00010225"/>
    </source>
</evidence>
<dbReference type="PROSITE" id="PS50077">
    <property type="entry name" value="HEAT_REPEAT"/>
    <property type="match status" value="1"/>
</dbReference>
<dbReference type="Gene3D" id="1.25.10.10">
    <property type="entry name" value="Leucine-rich Repeat Variant"/>
    <property type="match status" value="3"/>
</dbReference>
<dbReference type="Pfam" id="PF11916">
    <property type="entry name" value="Vac14_Fig4_bd"/>
    <property type="match status" value="1"/>
</dbReference>
<dbReference type="InterPro" id="IPR026825">
    <property type="entry name" value="Vac14"/>
</dbReference>
<dbReference type="AlphaFoldDB" id="A0A0F7SG14"/>
<comment type="subcellular location">
    <subcellularLocation>
        <location evidence="1">Endomembrane system</location>
    </subcellularLocation>
</comment>
<feature type="compositionally biased region" description="Gly residues" evidence="6">
    <location>
        <begin position="887"/>
        <end position="896"/>
    </location>
</feature>
<dbReference type="InterPro" id="IPR021133">
    <property type="entry name" value="HEAT_type_2"/>
</dbReference>
<dbReference type="InterPro" id="IPR021841">
    <property type="entry name" value="VAC14_Fig4p-bd"/>
</dbReference>
<feature type="region of interest" description="Disordered" evidence="6">
    <location>
        <begin position="881"/>
        <end position="901"/>
    </location>
</feature>
<evidence type="ECO:0000256" key="6">
    <source>
        <dbReference type="SAM" id="MobiDB-lite"/>
    </source>
</evidence>
<sequence length="1055" mass="114874">MDPVILKGLNHVKYDNRKNAALDLEKLLRECSSPTADLKDQARIPQIIDQAHAMLSPSNSQTTRNGGLIGLAAAAIALGEDIVPYFQQIIPSVLDCFPDQDNRIRYFAVECVYNVGKVAQDELLRYFNEIFDALSKLAIDSNSVVRNGAELLDRLLKDTVSESASRYVAHRSHTTPSKNRYHYTDRKEGETRSLHGSDDDPPIFSLEKFIPLLEERIYVIAPQTRNHLVSWITVLDSVPELELVSYLPSFLDGLLKYLADENIDVRVATENVLADFLREIREIAKVKKQQTLERAARQLAASQATRKSKRGDLKSEANESESQSPYEAYDEESALNEADLKDLEEEWEGKGSGGWIPGQGVMVQYVEIMDILLRQVSYPNEIIQETALHWLSEFLLFAQDVMTPSTSKLVPAILPNLAHPSPAIRSAAAQTNLNLFRVIQSVPAPISSDPPQENTAPPPVRRGSGPLEPNTESNLQPTSSGSTSKPRLPVLNNNTSQSESPASRGAIELPKLTPIPSSSQHESHTTQNASSSSSEEDPFDYQATVNVLTMQFLSDYEETRVAALEWLIMLHQKAPKKILAMDDGTFPVLLKCLSDPSEEVIKRDLQLLAQISSSSGDSYFTLFMVNLLDLFSTDRRLLETRGSLIIRQLCVNLNSERIYRTCAEILEKEEDLEFASSMVQKLNIILITSSELLEFRKRLKNLDSKDGQMLFSVIYRSWCHSPVAVFALCLLAQAYEHASNLLQLFADLDITVQLLVQIDKLVQLIESPVFTSLRLQLLEPEKYPHLFKCLYGLLMLLPQSTAFVSLRNRLNSVSSMGFLHIPKPAYSTTAAVPPRAKLSSPDEIKWRELIHHFRSVQARHEKARRVSSGLEDEVNAYSSWRPLEPSIGGGGSGDGGVSSRHASVASLPAGVNTPASLANGVGTGTVVPRSSGPVVSSTTPGAGARRKIGTGSMSSVSGTNGTGQVGFGHPNSPRAAGMEAAPASSAGMNSRGAYAAGGVGILNSRSPGIRNSMGGSSGFGSGSGSGSGSGVVAETITTMGGGLGRSGTAAVKPKK</sequence>
<proteinExistence type="inferred from homology"/>
<feature type="compositionally biased region" description="Polar residues" evidence="6">
    <location>
        <begin position="470"/>
        <end position="501"/>
    </location>
</feature>
<accession>A0A0F7SG14</accession>
<evidence type="ECO:0000259" key="7">
    <source>
        <dbReference type="Pfam" id="PF11916"/>
    </source>
</evidence>
<feature type="compositionally biased region" description="Low complexity" evidence="6">
    <location>
        <begin position="928"/>
        <end position="941"/>
    </location>
</feature>
<dbReference type="EMBL" id="LN483165">
    <property type="protein sequence ID" value="CDZ96653.1"/>
    <property type="molecule type" value="Genomic_DNA"/>
</dbReference>
<dbReference type="PANTHER" id="PTHR16023">
    <property type="entry name" value="TAX1 BINDING PROTEIN-RELATED"/>
    <property type="match status" value="1"/>
</dbReference>
<dbReference type="GO" id="GO:0010008">
    <property type="term" value="C:endosome membrane"/>
    <property type="evidence" value="ECO:0007669"/>
    <property type="project" value="TreeGrafter"/>
</dbReference>
<feature type="region of interest" description="Disordered" evidence="6">
    <location>
        <begin position="1008"/>
        <end position="1055"/>
    </location>
</feature>
<protein>
    <submittedName>
        <fullName evidence="8">Uncharacterized conserved protein</fullName>
    </submittedName>
</protein>